<reference evidence="9 10" key="1">
    <citation type="journal article" date="2016" name="Nat. Commun.">
        <title>Thousands of microbial genomes shed light on interconnected biogeochemical processes in an aquifer system.</title>
        <authorList>
            <person name="Anantharaman K."/>
            <person name="Brown C.T."/>
            <person name="Hug L.A."/>
            <person name="Sharon I."/>
            <person name="Castelle C.J."/>
            <person name="Probst A.J."/>
            <person name="Thomas B.C."/>
            <person name="Singh A."/>
            <person name="Wilkins M.J."/>
            <person name="Karaoz U."/>
            <person name="Brodie E.L."/>
            <person name="Williams K.H."/>
            <person name="Hubbard S.S."/>
            <person name="Banfield J.F."/>
        </authorList>
    </citation>
    <scope>NUCLEOTIDE SEQUENCE [LARGE SCALE GENOMIC DNA]</scope>
</reference>
<dbReference type="CDD" id="cd06261">
    <property type="entry name" value="TM_PBP2"/>
    <property type="match status" value="1"/>
</dbReference>
<evidence type="ECO:0000256" key="4">
    <source>
        <dbReference type="ARBA" id="ARBA00022692"/>
    </source>
</evidence>
<proteinExistence type="inferred from homology"/>
<dbReference type="AlphaFoldDB" id="A0A1F5AFL0"/>
<keyword evidence="5 7" id="KW-1133">Transmembrane helix</keyword>
<feature type="transmembrane region" description="Helical" evidence="7">
    <location>
        <begin position="154"/>
        <end position="175"/>
    </location>
</feature>
<dbReference type="GO" id="GO:0055085">
    <property type="term" value="P:transmembrane transport"/>
    <property type="evidence" value="ECO:0007669"/>
    <property type="project" value="InterPro"/>
</dbReference>
<dbReference type="Pfam" id="PF00528">
    <property type="entry name" value="BPD_transp_1"/>
    <property type="match status" value="1"/>
</dbReference>
<keyword evidence="6 7" id="KW-0472">Membrane</keyword>
<dbReference type="GO" id="GO:0005886">
    <property type="term" value="C:plasma membrane"/>
    <property type="evidence" value="ECO:0007669"/>
    <property type="project" value="UniProtKB-SubCell"/>
</dbReference>
<keyword evidence="3" id="KW-1003">Cell membrane</keyword>
<evidence type="ECO:0000256" key="5">
    <source>
        <dbReference type="ARBA" id="ARBA00022989"/>
    </source>
</evidence>
<evidence type="ECO:0000256" key="3">
    <source>
        <dbReference type="ARBA" id="ARBA00022475"/>
    </source>
</evidence>
<protein>
    <submittedName>
        <fullName evidence="9">ABC transporter permease</fullName>
    </submittedName>
</protein>
<evidence type="ECO:0000313" key="10">
    <source>
        <dbReference type="Proteomes" id="UP000177701"/>
    </source>
</evidence>
<evidence type="ECO:0000256" key="1">
    <source>
        <dbReference type="ARBA" id="ARBA00004651"/>
    </source>
</evidence>
<dbReference type="Proteomes" id="UP000177701">
    <property type="component" value="Unassembled WGS sequence"/>
</dbReference>
<evidence type="ECO:0000313" key="9">
    <source>
        <dbReference type="EMBL" id="OGD17250.1"/>
    </source>
</evidence>
<dbReference type="PROSITE" id="PS50928">
    <property type="entry name" value="ABC_TM1"/>
    <property type="match status" value="1"/>
</dbReference>
<keyword evidence="4 7" id="KW-0812">Transmembrane</keyword>
<organism evidence="9 10">
    <name type="scientific">Candidatus Sediminicultor quintus</name>
    <dbReference type="NCBI Taxonomy" id="1797291"/>
    <lineage>
        <taxon>Bacteria</taxon>
        <taxon>Pseudomonadati</taxon>
        <taxon>Atribacterota</taxon>
        <taxon>Candidatus Phoenicimicrobiia</taxon>
        <taxon>Candidatus Pheonicimicrobiales</taxon>
        <taxon>Candidatus Phoenicimicrobiaceae</taxon>
        <taxon>Candidatus Sediminicultor</taxon>
    </lineage>
</organism>
<gene>
    <name evidence="9" type="ORF">A2V47_07390</name>
</gene>
<feature type="transmembrane region" description="Helical" evidence="7">
    <location>
        <begin position="21"/>
        <end position="47"/>
    </location>
</feature>
<evidence type="ECO:0000256" key="7">
    <source>
        <dbReference type="RuleBase" id="RU363032"/>
    </source>
</evidence>
<dbReference type="EMBL" id="MEYH01000012">
    <property type="protein sequence ID" value="OGD17250.1"/>
    <property type="molecule type" value="Genomic_DNA"/>
</dbReference>
<dbReference type="InterPro" id="IPR000515">
    <property type="entry name" value="MetI-like"/>
</dbReference>
<dbReference type="SUPFAM" id="SSF161098">
    <property type="entry name" value="MetI-like"/>
    <property type="match status" value="1"/>
</dbReference>
<dbReference type="PANTHER" id="PTHR43744:SF12">
    <property type="entry name" value="ABC TRANSPORTER PERMEASE PROTEIN MG189-RELATED"/>
    <property type="match status" value="1"/>
</dbReference>
<dbReference type="STRING" id="1797291.A2V47_07390"/>
<feature type="transmembrane region" description="Helical" evidence="7">
    <location>
        <begin position="255"/>
        <end position="273"/>
    </location>
</feature>
<comment type="caution">
    <text evidence="9">The sequence shown here is derived from an EMBL/GenBank/DDBJ whole genome shotgun (WGS) entry which is preliminary data.</text>
</comment>
<feature type="domain" description="ABC transmembrane type-1" evidence="8">
    <location>
        <begin position="86"/>
        <end position="275"/>
    </location>
</feature>
<feature type="transmembrane region" description="Helical" evidence="7">
    <location>
        <begin position="196"/>
        <end position="217"/>
    </location>
</feature>
<evidence type="ECO:0000256" key="6">
    <source>
        <dbReference type="ARBA" id="ARBA00023136"/>
    </source>
</evidence>
<comment type="subcellular location">
    <subcellularLocation>
        <location evidence="1 7">Cell membrane</location>
        <topology evidence="1 7">Multi-pass membrane protein</topology>
    </subcellularLocation>
</comment>
<evidence type="ECO:0000259" key="8">
    <source>
        <dbReference type="PROSITE" id="PS50928"/>
    </source>
</evidence>
<evidence type="ECO:0000256" key="2">
    <source>
        <dbReference type="ARBA" id="ARBA00022448"/>
    </source>
</evidence>
<dbReference type="PANTHER" id="PTHR43744">
    <property type="entry name" value="ABC TRANSPORTER PERMEASE PROTEIN MG189-RELATED-RELATED"/>
    <property type="match status" value="1"/>
</dbReference>
<dbReference type="Gene3D" id="1.10.3720.10">
    <property type="entry name" value="MetI-like"/>
    <property type="match status" value="1"/>
</dbReference>
<sequence length="291" mass="32722">MDYGLTIKKNRISNQSLILDIFIWVFLILAALFILAPTIFMFTASLMPANDILKMPYRWIPKGFYWQNYWQGIRGNDGSFIYIRNILNSLIVASVVSATTVIFSALAGFGLAKYYFKGRAVVFMLIMATMMIPFEAIMIPLYLVTTKLGIQDSYAGLIAPFLVNAFGVFLMRQYFITFPDEILDAARIDGASELMIFRTIILPNSIPAVATLAILTFKSQWDNLLWPLLAVQSEEMKTIPLYIVKFMAEKHTDEGAMMAVAAIASIPILIVFFKLSKYFLGGAALYSSRKG</sequence>
<keyword evidence="2 7" id="KW-0813">Transport</keyword>
<comment type="similarity">
    <text evidence="7">Belongs to the binding-protein-dependent transport system permease family.</text>
</comment>
<name>A0A1F5AFL0_9BACT</name>
<accession>A0A1F5AFL0</accession>
<feature type="transmembrane region" description="Helical" evidence="7">
    <location>
        <begin position="86"/>
        <end position="109"/>
    </location>
</feature>
<feature type="transmembrane region" description="Helical" evidence="7">
    <location>
        <begin position="121"/>
        <end position="142"/>
    </location>
</feature>
<dbReference type="InterPro" id="IPR035906">
    <property type="entry name" value="MetI-like_sf"/>
</dbReference>